<accession>A0A6J5L0I2</accession>
<reference evidence="3" key="1">
    <citation type="submission" date="2020-04" db="EMBL/GenBank/DDBJ databases">
        <authorList>
            <person name="Chiriac C."/>
            <person name="Salcher M."/>
            <person name="Ghai R."/>
            <person name="Kavagutti S V."/>
        </authorList>
    </citation>
    <scope>NUCLEOTIDE SEQUENCE</scope>
</reference>
<dbReference type="Pfam" id="PF19905">
    <property type="entry name" value="DUF6378"/>
    <property type="match status" value="1"/>
</dbReference>
<gene>
    <name evidence="3" type="ORF">UFOVP100_18</name>
</gene>
<evidence type="ECO:0000313" key="3">
    <source>
        <dbReference type="EMBL" id="CAB4128234.1"/>
    </source>
</evidence>
<dbReference type="InterPro" id="IPR045958">
    <property type="entry name" value="DUF6378"/>
</dbReference>
<name>A0A6J5L0I2_9CAUD</name>
<evidence type="ECO:0000259" key="2">
    <source>
        <dbReference type="Pfam" id="PF19905"/>
    </source>
</evidence>
<dbReference type="EMBL" id="LR796229">
    <property type="protein sequence ID" value="CAB4128234.1"/>
    <property type="molecule type" value="Genomic_DNA"/>
</dbReference>
<proteinExistence type="predicted"/>
<evidence type="ECO:0000256" key="1">
    <source>
        <dbReference type="SAM" id="MobiDB-lite"/>
    </source>
</evidence>
<sequence length="91" mass="10506">MSITKEAQELVNGDRQKDYGDMDESFKRIAGLWSAYLGVHVDYLDVAKMMILLKVSRAKHNNHRDSYVDIVGYVECIDKLLEEQVVNEQKT</sequence>
<feature type="region of interest" description="Disordered" evidence="1">
    <location>
        <begin position="1"/>
        <end position="20"/>
    </location>
</feature>
<organism evidence="3">
    <name type="scientific">uncultured Caudovirales phage</name>
    <dbReference type="NCBI Taxonomy" id="2100421"/>
    <lineage>
        <taxon>Viruses</taxon>
        <taxon>Duplodnaviria</taxon>
        <taxon>Heunggongvirae</taxon>
        <taxon>Uroviricota</taxon>
        <taxon>Caudoviricetes</taxon>
        <taxon>Peduoviridae</taxon>
        <taxon>Maltschvirus</taxon>
        <taxon>Maltschvirus maltsch</taxon>
    </lineage>
</organism>
<protein>
    <recommendedName>
        <fullName evidence="2">DUF6378 domain-containing protein</fullName>
    </recommendedName>
</protein>
<feature type="domain" description="DUF6378" evidence="2">
    <location>
        <begin position="3"/>
        <end position="79"/>
    </location>
</feature>